<dbReference type="AlphaFoldDB" id="A0AAD5XR00"/>
<dbReference type="InterPro" id="IPR050732">
    <property type="entry name" value="Beta-glucan_modifiers"/>
</dbReference>
<reference evidence="17" key="1">
    <citation type="submission" date="2020-05" db="EMBL/GenBank/DDBJ databases">
        <title>Phylogenomic resolution of chytrid fungi.</title>
        <authorList>
            <person name="Stajich J.E."/>
            <person name="Amses K."/>
            <person name="Simmons R."/>
            <person name="Seto K."/>
            <person name="Myers J."/>
            <person name="Bonds A."/>
            <person name="Quandt C.A."/>
            <person name="Barry K."/>
            <person name="Liu P."/>
            <person name="Grigoriev I."/>
            <person name="Longcore J.E."/>
            <person name="James T.Y."/>
        </authorList>
    </citation>
    <scope>NUCLEOTIDE SEQUENCE</scope>
    <source>
        <strain evidence="17">JEL0379</strain>
    </source>
</reference>
<dbReference type="PANTHER" id="PTHR16631">
    <property type="entry name" value="GLUCAN 1,3-BETA-GLUCOSIDASE"/>
    <property type="match status" value="1"/>
</dbReference>
<comment type="caution">
    <text evidence="17">The sequence shown here is derived from an EMBL/GenBank/DDBJ whole genome shotgun (WGS) entry which is preliminary data.</text>
</comment>
<dbReference type="GO" id="GO:0000272">
    <property type="term" value="P:polysaccharide catabolic process"/>
    <property type="evidence" value="ECO:0007669"/>
    <property type="project" value="UniProtKB-KW"/>
</dbReference>
<protein>
    <recommendedName>
        <fullName evidence="4">glucan endo-1,3-beta-D-glucosidase</fullName>
        <ecNumber evidence="4">3.2.1.39</ecNumber>
    </recommendedName>
    <alternativeName>
        <fullName evidence="14">Endo-1,3-beta-glucanase btgC</fullName>
    </alternativeName>
    <alternativeName>
        <fullName evidence="13">Laminarinase btgC</fullName>
    </alternativeName>
</protein>
<dbReference type="Gene3D" id="2.80.10.50">
    <property type="match status" value="1"/>
</dbReference>
<evidence type="ECO:0000256" key="3">
    <source>
        <dbReference type="ARBA" id="ARBA00008773"/>
    </source>
</evidence>
<evidence type="ECO:0000256" key="12">
    <source>
        <dbReference type="ARBA" id="ARBA00037649"/>
    </source>
</evidence>
<dbReference type="SUPFAM" id="SSF50370">
    <property type="entry name" value="Ricin B-like lectins"/>
    <property type="match status" value="2"/>
</dbReference>
<evidence type="ECO:0000256" key="5">
    <source>
        <dbReference type="ARBA" id="ARBA00022475"/>
    </source>
</evidence>
<keyword evidence="18" id="KW-1185">Reference proteome</keyword>
<dbReference type="GO" id="GO:0005886">
    <property type="term" value="C:plasma membrane"/>
    <property type="evidence" value="ECO:0007669"/>
    <property type="project" value="UniProtKB-SubCell"/>
</dbReference>
<keyword evidence="7" id="KW-0472">Membrane</keyword>
<evidence type="ECO:0000256" key="7">
    <source>
        <dbReference type="ARBA" id="ARBA00023136"/>
    </source>
</evidence>
<dbReference type="GO" id="GO:0009277">
    <property type="term" value="C:fungal-type cell wall"/>
    <property type="evidence" value="ECO:0007669"/>
    <property type="project" value="TreeGrafter"/>
</dbReference>
<keyword evidence="9" id="KW-0119">Carbohydrate metabolism</keyword>
<evidence type="ECO:0000256" key="1">
    <source>
        <dbReference type="ARBA" id="ARBA00000382"/>
    </source>
</evidence>
<dbReference type="GO" id="GO:0005576">
    <property type="term" value="C:extracellular region"/>
    <property type="evidence" value="ECO:0007669"/>
    <property type="project" value="TreeGrafter"/>
</dbReference>
<feature type="signal peptide" evidence="15">
    <location>
        <begin position="1"/>
        <end position="23"/>
    </location>
</feature>
<dbReference type="EMBL" id="JADGJQ010000002">
    <property type="protein sequence ID" value="KAJ3185178.1"/>
    <property type="molecule type" value="Genomic_DNA"/>
</dbReference>
<dbReference type="Proteomes" id="UP001212152">
    <property type="component" value="Unassembled WGS sequence"/>
</dbReference>
<dbReference type="InterPro" id="IPR017853">
    <property type="entry name" value="GH"/>
</dbReference>
<keyword evidence="11" id="KW-0624">Polysaccharide degradation</keyword>
<feature type="domain" description="Ricin B lectin" evidence="16">
    <location>
        <begin position="31"/>
        <end position="163"/>
    </location>
</feature>
<evidence type="ECO:0000256" key="8">
    <source>
        <dbReference type="ARBA" id="ARBA00023180"/>
    </source>
</evidence>
<dbReference type="GO" id="GO:0071555">
    <property type="term" value="P:cell wall organization"/>
    <property type="evidence" value="ECO:0007669"/>
    <property type="project" value="UniProtKB-KW"/>
</dbReference>
<dbReference type="SMART" id="SM00458">
    <property type="entry name" value="RICIN"/>
    <property type="match status" value="1"/>
</dbReference>
<dbReference type="SUPFAM" id="SSF51445">
    <property type="entry name" value="(Trans)glycosidases"/>
    <property type="match status" value="1"/>
</dbReference>
<comment type="function">
    <text evidence="12">Glucanases play a role in cell expansion during growth, in cell-cell fusion during mating, and in spore release during sporulation. This enzyme may be involved in beta-glucan degradation. Active on laminarin and lichenan.</text>
</comment>
<feature type="chain" id="PRO_5041932964" description="glucan endo-1,3-beta-D-glucosidase" evidence="15">
    <location>
        <begin position="24"/>
        <end position="471"/>
    </location>
</feature>
<evidence type="ECO:0000259" key="16">
    <source>
        <dbReference type="SMART" id="SM00458"/>
    </source>
</evidence>
<keyword evidence="15" id="KW-0732">Signal</keyword>
<dbReference type="EC" id="3.2.1.39" evidence="4"/>
<evidence type="ECO:0000313" key="18">
    <source>
        <dbReference type="Proteomes" id="UP001212152"/>
    </source>
</evidence>
<keyword evidence="6" id="KW-0378">Hydrolase</keyword>
<evidence type="ECO:0000256" key="11">
    <source>
        <dbReference type="ARBA" id="ARBA00023326"/>
    </source>
</evidence>
<keyword evidence="8" id="KW-0325">Glycoprotein</keyword>
<dbReference type="GO" id="GO:0009986">
    <property type="term" value="C:cell surface"/>
    <property type="evidence" value="ECO:0007669"/>
    <property type="project" value="TreeGrafter"/>
</dbReference>
<comment type="similarity">
    <text evidence="3">Belongs to the glycosyl hydrolase 17 family.</text>
</comment>
<name>A0AAD5XR00_9FUNG</name>
<organism evidence="17 18">
    <name type="scientific">Geranomyces variabilis</name>
    <dbReference type="NCBI Taxonomy" id="109894"/>
    <lineage>
        <taxon>Eukaryota</taxon>
        <taxon>Fungi</taxon>
        <taxon>Fungi incertae sedis</taxon>
        <taxon>Chytridiomycota</taxon>
        <taxon>Chytridiomycota incertae sedis</taxon>
        <taxon>Chytridiomycetes</taxon>
        <taxon>Spizellomycetales</taxon>
        <taxon>Powellomycetaceae</taxon>
        <taxon>Geranomyces</taxon>
    </lineage>
</organism>
<dbReference type="PANTHER" id="PTHR16631:SF17">
    <property type="entry name" value="GLUCAN ENDO-1,3-BETA-GLUCOSIDASE BTGC"/>
    <property type="match status" value="1"/>
</dbReference>
<sequence>MRATAAASTLSLALASTAINAAAVPLAARDGNSHTIVNRAKGQCLDVANGSTDNGSVTQGWECWASGNTAQEWVVLDRGNGLAMLQNPHSGRCLTIADGSTQDGAVAYISDCVGSPQQLVRYPNPAGDLSFQHSDKCLDIDQNTGFAHQWKCLGTANQKYDFKPWNSGTDVGGKKPFFGLAYSDAGSLDQAVRELTFLSKYTHAIRTYDAQSSQLALQAIAQAKLDMKVLVNIYANGRDDGNIKLQQDIIVDSARNYGNNIYGVSVDNEPSINNFPHGKVLSLVASTRQRLSSEANWHGTVSVVDVVTGWLSFNGDFSRSSPTDLLQNLDQVWVDAYPIYAGMNVNSGAAINYLQTVVEKQFGSQCNGGTCMNGKPRLVITETGHPSAGSCGGCGASNSGISEMNTYLQQSLCYAAKAGVGLFYFQSFDKPAGQADPNNIEAHFGVFDRNTLAPKQGINDLLQTLPADCWV</sequence>
<evidence type="ECO:0000256" key="15">
    <source>
        <dbReference type="SAM" id="SignalP"/>
    </source>
</evidence>
<proteinExistence type="inferred from homology"/>
<dbReference type="CDD" id="cd00161">
    <property type="entry name" value="beta-trefoil_Ricin-like"/>
    <property type="match status" value="1"/>
</dbReference>
<keyword evidence="5" id="KW-1003">Cell membrane</keyword>
<keyword evidence="10" id="KW-0961">Cell wall biogenesis/degradation</keyword>
<evidence type="ECO:0000256" key="13">
    <source>
        <dbReference type="ARBA" id="ARBA00042373"/>
    </source>
</evidence>
<evidence type="ECO:0000256" key="9">
    <source>
        <dbReference type="ARBA" id="ARBA00023277"/>
    </source>
</evidence>
<evidence type="ECO:0000256" key="2">
    <source>
        <dbReference type="ARBA" id="ARBA00004401"/>
    </source>
</evidence>
<comment type="catalytic activity">
    <reaction evidence="1">
        <text>Hydrolysis of (1-&gt;3)-beta-D-glucosidic linkages in (1-&gt;3)-beta-D-glucans.</text>
        <dbReference type="EC" id="3.2.1.39"/>
    </reaction>
</comment>
<comment type="subcellular location">
    <subcellularLocation>
        <location evidence="2">Cell membrane</location>
        <topology evidence="2">Single-pass type II membrane protein</topology>
    </subcellularLocation>
</comment>
<accession>A0AAD5XR00</accession>
<evidence type="ECO:0000256" key="14">
    <source>
        <dbReference type="ARBA" id="ARBA00043078"/>
    </source>
</evidence>
<dbReference type="Gene3D" id="3.20.20.80">
    <property type="entry name" value="Glycosidases"/>
    <property type="match status" value="1"/>
</dbReference>
<dbReference type="GO" id="GO:0042973">
    <property type="term" value="F:glucan endo-1,3-beta-D-glucosidase activity"/>
    <property type="evidence" value="ECO:0007669"/>
    <property type="project" value="UniProtKB-EC"/>
</dbReference>
<dbReference type="PROSITE" id="PS50231">
    <property type="entry name" value="RICIN_B_LECTIN"/>
    <property type="match status" value="1"/>
</dbReference>
<evidence type="ECO:0000313" key="17">
    <source>
        <dbReference type="EMBL" id="KAJ3185178.1"/>
    </source>
</evidence>
<dbReference type="Pfam" id="PF14200">
    <property type="entry name" value="RicinB_lectin_2"/>
    <property type="match status" value="1"/>
</dbReference>
<dbReference type="InterPro" id="IPR000772">
    <property type="entry name" value="Ricin_B_lectin"/>
</dbReference>
<evidence type="ECO:0000256" key="4">
    <source>
        <dbReference type="ARBA" id="ARBA00012780"/>
    </source>
</evidence>
<gene>
    <name evidence="17" type="ORF">HDU87_002745</name>
</gene>
<evidence type="ECO:0000256" key="10">
    <source>
        <dbReference type="ARBA" id="ARBA00023316"/>
    </source>
</evidence>
<dbReference type="InterPro" id="IPR035992">
    <property type="entry name" value="Ricin_B-like_lectins"/>
</dbReference>
<evidence type="ECO:0000256" key="6">
    <source>
        <dbReference type="ARBA" id="ARBA00022801"/>
    </source>
</evidence>